<organism evidence="4 5">
    <name type="scientific">Kwoniella shivajii</name>
    <dbReference type="NCBI Taxonomy" id="564305"/>
    <lineage>
        <taxon>Eukaryota</taxon>
        <taxon>Fungi</taxon>
        <taxon>Dikarya</taxon>
        <taxon>Basidiomycota</taxon>
        <taxon>Agaricomycotina</taxon>
        <taxon>Tremellomycetes</taxon>
        <taxon>Tremellales</taxon>
        <taxon>Cryptococcaceae</taxon>
        <taxon>Kwoniella</taxon>
    </lineage>
</organism>
<evidence type="ECO:0000256" key="1">
    <source>
        <dbReference type="SAM" id="MobiDB-lite"/>
    </source>
</evidence>
<keyword evidence="2" id="KW-1133">Transmembrane helix</keyword>
<feature type="region of interest" description="Disordered" evidence="1">
    <location>
        <begin position="177"/>
        <end position="227"/>
    </location>
</feature>
<dbReference type="GeneID" id="87957004"/>
<feature type="compositionally biased region" description="Low complexity" evidence="1">
    <location>
        <begin position="86"/>
        <end position="97"/>
    </location>
</feature>
<feature type="region of interest" description="Disordered" evidence="1">
    <location>
        <begin position="245"/>
        <end position="266"/>
    </location>
</feature>
<sequence length="511" mass="53293">MHIFSAAILLLPLALAHQDSPASHPHRRHHARAIVDANRPIPRAGAVIDNGTLASISQYDAQISATQSSIASIAPTSTTNDDDDAAVTSSASSAADSGKAGVGPSTTVVLSDAASSTLSSTTSSDLASPSVTSDTSKYQFLSLPHPPNDSSTSTSLSTSASTSHLLIPVSSFISVSSMNPNTSTSTTDKTSHFSSTGTSTSTSTLASPTVTSTEAAPVTLSSSTTTPAAVSTTAHSTIVLVTTASKTSTTHKASSTAESAETEKKSSGLSKTALIAIIVVASVVGAAGIGWTLFRKWKLRPSNRFGKKMNPIDFSPHNNDMNDDFFEKTLQRTASNSSASRQRRELVAELDDPHAVPGVPPHDFTAGTAGVGAGVGAGYAMYNQDPYSHAEQYDYETAYDQHQQHPQGDIYDQHQHQYPPSAYTQDPQGYAGYVGAPTQDQPINDGYADLQRGNSIGSGSGHGHGHVQALHHDQQVYPGELSFPSADQYGLGRPTGGAEGPYAQAAQYRGY</sequence>
<keyword evidence="5" id="KW-1185">Reference proteome</keyword>
<feature type="region of interest" description="Disordered" evidence="1">
    <location>
        <begin position="74"/>
        <end position="105"/>
    </location>
</feature>
<evidence type="ECO:0008006" key="6">
    <source>
        <dbReference type="Google" id="ProtNLM"/>
    </source>
</evidence>
<evidence type="ECO:0000256" key="2">
    <source>
        <dbReference type="SAM" id="Phobius"/>
    </source>
</evidence>
<feature type="chain" id="PRO_5046842295" description="Mid2 domain-containing protein" evidence="3">
    <location>
        <begin position="17"/>
        <end position="511"/>
    </location>
</feature>
<feature type="signal peptide" evidence="3">
    <location>
        <begin position="1"/>
        <end position="16"/>
    </location>
</feature>
<feature type="transmembrane region" description="Helical" evidence="2">
    <location>
        <begin position="273"/>
        <end position="294"/>
    </location>
</feature>
<keyword evidence="3" id="KW-0732">Signal</keyword>
<gene>
    <name evidence="4" type="ORF">IL334_004873</name>
</gene>
<dbReference type="EMBL" id="CP141886">
    <property type="protein sequence ID" value="WRT67899.1"/>
    <property type="molecule type" value="Genomic_DNA"/>
</dbReference>
<reference evidence="4 5" key="1">
    <citation type="submission" date="2024-01" db="EMBL/GenBank/DDBJ databases">
        <title>Comparative genomics of Cryptococcus and Kwoniella reveals pathogenesis evolution and contrasting modes of karyotype evolution via chromosome fusion or intercentromeric recombination.</title>
        <authorList>
            <person name="Coelho M.A."/>
            <person name="David-Palma M."/>
            <person name="Shea T."/>
            <person name="Bowers K."/>
            <person name="McGinley-Smith S."/>
            <person name="Mohammad A.W."/>
            <person name="Gnirke A."/>
            <person name="Yurkov A.M."/>
            <person name="Nowrousian M."/>
            <person name="Sun S."/>
            <person name="Cuomo C.A."/>
            <person name="Heitman J."/>
        </authorList>
    </citation>
    <scope>NUCLEOTIDE SEQUENCE [LARGE SCALE GENOMIC DNA]</scope>
    <source>
        <strain evidence="4">CBS 11374</strain>
    </source>
</reference>
<feature type="compositionally biased region" description="Low complexity" evidence="1">
    <location>
        <begin position="245"/>
        <end position="259"/>
    </location>
</feature>
<feature type="region of interest" description="Disordered" evidence="1">
    <location>
        <begin position="138"/>
        <end position="157"/>
    </location>
</feature>
<evidence type="ECO:0000313" key="5">
    <source>
        <dbReference type="Proteomes" id="UP001329825"/>
    </source>
</evidence>
<name>A0ABZ1D1K5_9TREE</name>
<keyword evidence="2" id="KW-0472">Membrane</keyword>
<accession>A0ABZ1D1K5</accession>
<dbReference type="Proteomes" id="UP001329825">
    <property type="component" value="Chromosome 6"/>
</dbReference>
<protein>
    <recommendedName>
        <fullName evidence="6">Mid2 domain-containing protein</fullName>
    </recommendedName>
</protein>
<evidence type="ECO:0000313" key="4">
    <source>
        <dbReference type="EMBL" id="WRT67899.1"/>
    </source>
</evidence>
<proteinExistence type="predicted"/>
<evidence type="ECO:0000256" key="3">
    <source>
        <dbReference type="SAM" id="SignalP"/>
    </source>
</evidence>
<keyword evidence="2" id="KW-0812">Transmembrane</keyword>
<dbReference type="RefSeq" id="XP_062792639.1">
    <property type="nucleotide sequence ID" value="XM_062936588.1"/>
</dbReference>